<feature type="binding site" evidence="8">
    <location>
        <position position="194"/>
    </location>
    <ligand>
        <name>Mg(2+)</name>
        <dbReference type="ChEBI" id="CHEBI:18420"/>
    </ligand>
</feature>
<dbReference type="SUPFAM" id="SSF82051">
    <property type="entry name" value="Obg GTP-binding protein N-terminal domain"/>
    <property type="match status" value="1"/>
</dbReference>
<keyword evidence="3 8" id="KW-0479">Metal-binding</keyword>
<sequence length="335" mass="36268">MAKFIDRAKIYVKGGDGGNGCVAFRREKFVPKGGPAGGDGGRGGSVILVADSGMHTLLDFKHKRHFKAERGRHGEGNKRTGKSGEDMIIKVPVGTVVKDVETGKIIGDLTKPGDKLTVAKGGKGGRGNSAFATPTRRAPDFAEPGEPGEERWIELELKLIADVGLIGFPNAGKSTFLSRITAAKPEIADYPFTTLRPILGVAKVDDFSFVVADIPGLIEGAHAGKGLGHEFLRHVERTKLLLHLIDLSDPTREPEEAFEKINKELHLYSPKLSKKPQIVVGTKIDAVTNKSKIEKAKKYFESKGYPFFAISAVTGEGITELLRYIAEKVKEQKGE</sequence>
<feature type="region of interest" description="Disordered" evidence="9">
    <location>
        <begin position="118"/>
        <end position="146"/>
    </location>
</feature>
<dbReference type="EMBL" id="MOEN01000001">
    <property type="protein sequence ID" value="OMH41418.1"/>
    <property type="molecule type" value="Genomic_DNA"/>
</dbReference>
<dbReference type="GO" id="GO:0003924">
    <property type="term" value="F:GTPase activity"/>
    <property type="evidence" value="ECO:0007669"/>
    <property type="project" value="UniProtKB-UniRule"/>
</dbReference>
<dbReference type="RefSeq" id="WP_076712169.1">
    <property type="nucleotide sequence ID" value="NZ_MOEN01000001.1"/>
</dbReference>
<dbReference type="PROSITE" id="PS51710">
    <property type="entry name" value="G_OBG"/>
    <property type="match status" value="1"/>
</dbReference>
<dbReference type="Pfam" id="PF01018">
    <property type="entry name" value="GTP1_OBG"/>
    <property type="match status" value="1"/>
</dbReference>
<evidence type="ECO:0000256" key="2">
    <source>
        <dbReference type="ARBA" id="ARBA00022490"/>
    </source>
</evidence>
<comment type="subunit">
    <text evidence="8">Monomer.</text>
</comment>
<dbReference type="PROSITE" id="PS51883">
    <property type="entry name" value="OBG"/>
    <property type="match status" value="1"/>
</dbReference>
<evidence type="ECO:0000313" key="13">
    <source>
        <dbReference type="Proteomes" id="UP000187408"/>
    </source>
</evidence>
<dbReference type="OrthoDB" id="9807318at2"/>
<feature type="compositionally biased region" description="Basic and acidic residues" evidence="9">
    <location>
        <begin position="68"/>
        <end position="84"/>
    </location>
</feature>
<reference evidence="12 13" key="1">
    <citation type="submission" date="2016-10" db="EMBL/GenBank/DDBJ databases">
        <title>Genome sequence of a sulfur-reducing bacterium Desulfurobacterium indicum K6013.</title>
        <authorList>
            <person name="Cao J."/>
            <person name="Shao Z."/>
            <person name="Alain K."/>
            <person name="Jebbar M."/>
        </authorList>
    </citation>
    <scope>NUCLEOTIDE SEQUENCE [LARGE SCALE GENOMIC DNA]</scope>
    <source>
        <strain evidence="12 13">K6013</strain>
    </source>
</reference>
<evidence type="ECO:0000256" key="9">
    <source>
        <dbReference type="SAM" id="MobiDB-lite"/>
    </source>
</evidence>
<dbReference type="GO" id="GO:0043022">
    <property type="term" value="F:ribosome binding"/>
    <property type="evidence" value="ECO:0007669"/>
    <property type="project" value="UniProtKB-ARBA"/>
</dbReference>
<dbReference type="PIRSF" id="PIRSF002401">
    <property type="entry name" value="GTP_bd_Obg/CgtA"/>
    <property type="match status" value="1"/>
</dbReference>
<evidence type="ECO:0000256" key="3">
    <source>
        <dbReference type="ARBA" id="ARBA00022723"/>
    </source>
</evidence>
<evidence type="ECO:0000256" key="6">
    <source>
        <dbReference type="ARBA" id="ARBA00022842"/>
    </source>
</evidence>
<comment type="cofactor">
    <cofactor evidence="8">
        <name>Mg(2+)</name>
        <dbReference type="ChEBI" id="CHEBI:18420"/>
    </cofactor>
</comment>
<dbReference type="NCBIfam" id="NF008954">
    <property type="entry name" value="PRK12296.1"/>
    <property type="match status" value="1"/>
</dbReference>
<dbReference type="Pfam" id="PF01926">
    <property type="entry name" value="MMR_HSR1"/>
    <property type="match status" value="1"/>
</dbReference>
<dbReference type="GO" id="GO:0005737">
    <property type="term" value="C:cytoplasm"/>
    <property type="evidence" value="ECO:0007669"/>
    <property type="project" value="UniProtKB-SubCell"/>
</dbReference>
<comment type="caution">
    <text evidence="12">The sequence shown here is derived from an EMBL/GenBank/DDBJ whole genome shotgun (WGS) entry which is preliminary data.</text>
</comment>
<feature type="binding site" evidence="8">
    <location>
        <position position="174"/>
    </location>
    <ligand>
        <name>Mg(2+)</name>
        <dbReference type="ChEBI" id="CHEBI:18420"/>
    </ligand>
</feature>
<keyword evidence="5 8" id="KW-0378">Hydrolase</keyword>
<dbReference type="NCBIfam" id="TIGR00231">
    <property type="entry name" value="small_GTP"/>
    <property type="match status" value="1"/>
</dbReference>
<dbReference type="InterPro" id="IPR006169">
    <property type="entry name" value="GTP1_OBG_dom"/>
</dbReference>
<dbReference type="SUPFAM" id="SSF52540">
    <property type="entry name" value="P-loop containing nucleoside triphosphate hydrolases"/>
    <property type="match status" value="1"/>
</dbReference>
<dbReference type="InterPro" id="IPR036726">
    <property type="entry name" value="GTP1_OBG_dom_sf"/>
</dbReference>
<proteinExistence type="inferred from homology"/>
<dbReference type="Gene3D" id="3.40.50.300">
    <property type="entry name" value="P-loop containing nucleotide triphosphate hydrolases"/>
    <property type="match status" value="1"/>
</dbReference>
<keyword evidence="7 8" id="KW-0342">GTP-binding</keyword>
<dbReference type="GO" id="GO:0042254">
    <property type="term" value="P:ribosome biogenesis"/>
    <property type="evidence" value="ECO:0007669"/>
    <property type="project" value="UniProtKB-UniRule"/>
</dbReference>
<dbReference type="InterPro" id="IPR006073">
    <property type="entry name" value="GTP-bd"/>
</dbReference>
<dbReference type="NCBIfam" id="NF008956">
    <property type="entry name" value="PRK12299.1"/>
    <property type="match status" value="1"/>
</dbReference>
<organism evidence="12 13">
    <name type="scientific">Desulfurobacterium indicum</name>
    <dbReference type="NCBI Taxonomy" id="1914305"/>
    <lineage>
        <taxon>Bacteria</taxon>
        <taxon>Pseudomonadati</taxon>
        <taxon>Aquificota</taxon>
        <taxon>Aquificia</taxon>
        <taxon>Desulfurobacteriales</taxon>
        <taxon>Desulfurobacteriaceae</taxon>
        <taxon>Desulfurobacterium</taxon>
    </lineage>
</organism>
<keyword evidence="6 8" id="KW-0460">Magnesium</keyword>
<dbReference type="NCBIfam" id="NF008955">
    <property type="entry name" value="PRK12297.1"/>
    <property type="match status" value="1"/>
</dbReference>
<evidence type="ECO:0000256" key="5">
    <source>
        <dbReference type="ARBA" id="ARBA00022801"/>
    </source>
</evidence>
<accession>A0A1R1MNM5</accession>
<dbReference type="InterPro" id="IPR031167">
    <property type="entry name" value="G_OBG"/>
</dbReference>
<dbReference type="FunFam" id="2.70.210.12:FF:000001">
    <property type="entry name" value="GTPase Obg"/>
    <property type="match status" value="1"/>
</dbReference>
<feature type="region of interest" description="Disordered" evidence="9">
    <location>
        <begin position="65"/>
        <end position="84"/>
    </location>
</feature>
<gene>
    <name evidence="8" type="primary">obg</name>
    <name evidence="12" type="ORF">BLW93_00615</name>
</gene>
<dbReference type="HAMAP" id="MF_01454">
    <property type="entry name" value="GTPase_Obg"/>
    <property type="match status" value="1"/>
</dbReference>
<dbReference type="AlphaFoldDB" id="A0A1R1MNM5"/>
<feature type="binding site" evidence="8">
    <location>
        <begin position="213"/>
        <end position="216"/>
    </location>
    <ligand>
        <name>GTP</name>
        <dbReference type="ChEBI" id="CHEBI:37565"/>
    </ligand>
</feature>
<dbReference type="InterPro" id="IPR045086">
    <property type="entry name" value="OBG_GTPase"/>
</dbReference>
<dbReference type="InterPro" id="IPR027417">
    <property type="entry name" value="P-loop_NTPase"/>
</dbReference>
<evidence type="ECO:0000256" key="7">
    <source>
        <dbReference type="ARBA" id="ARBA00023134"/>
    </source>
</evidence>
<keyword evidence="13" id="KW-1185">Reference proteome</keyword>
<evidence type="ECO:0000256" key="1">
    <source>
        <dbReference type="ARBA" id="ARBA00007699"/>
    </source>
</evidence>
<evidence type="ECO:0000313" key="12">
    <source>
        <dbReference type="EMBL" id="OMH41418.1"/>
    </source>
</evidence>
<dbReference type="CDD" id="cd01898">
    <property type="entry name" value="Obg"/>
    <property type="match status" value="1"/>
</dbReference>
<name>A0A1R1MNM5_9BACT</name>
<dbReference type="STRING" id="1914305.BLW93_00615"/>
<evidence type="ECO:0000259" key="10">
    <source>
        <dbReference type="PROSITE" id="PS51710"/>
    </source>
</evidence>
<dbReference type="NCBIfam" id="TIGR02729">
    <property type="entry name" value="Obg_CgtA"/>
    <property type="match status" value="1"/>
</dbReference>
<dbReference type="InterPro" id="IPR014100">
    <property type="entry name" value="GTP-bd_Obg/CgtA"/>
</dbReference>
<evidence type="ECO:0000259" key="11">
    <source>
        <dbReference type="PROSITE" id="PS51883"/>
    </source>
</evidence>
<keyword evidence="2 8" id="KW-0963">Cytoplasm</keyword>
<dbReference type="GO" id="GO:0000287">
    <property type="term" value="F:magnesium ion binding"/>
    <property type="evidence" value="ECO:0007669"/>
    <property type="project" value="InterPro"/>
</dbReference>
<dbReference type="PANTHER" id="PTHR11702">
    <property type="entry name" value="DEVELOPMENTALLY REGULATED GTP-BINDING PROTEIN-RELATED"/>
    <property type="match status" value="1"/>
</dbReference>
<dbReference type="InterPro" id="IPR005225">
    <property type="entry name" value="Small_GTP-bd"/>
</dbReference>
<comment type="function">
    <text evidence="8">An essential GTPase which binds GTP, GDP and possibly (p)ppGpp with moderate affinity, with high nucleotide exchange rates and a fairly low GTP hydrolysis rate. Plays a role in control of the cell cycle, stress response, ribosome biogenesis and in those bacteria that undergo differentiation, in morphogenesis control.</text>
</comment>
<feature type="binding site" evidence="8">
    <location>
        <begin position="282"/>
        <end position="285"/>
    </location>
    <ligand>
        <name>GTP</name>
        <dbReference type="ChEBI" id="CHEBI:37565"/>
    </ligand>
</feature>
<dbReference type="PRINTS" id="PR00326">
    <property type="entry name" value="GTP1OBG"/>
</dbReference>
<feature type="domain" description="Obg" evidence="11">
    <location>
        <begin position="2"/>
        <end position="160"/>
    </location>
</feature>
<dbReference type="PROSITE" id="PS00905">
    <property type="entry name" value="GTP1_OBG"/>
    <property type="match status" value="1"/>
</dbReference>
<feature type="binding site" evidence="8">
    <location>
        <begin position="167"/>
        <end position="174"/>
    </location>
    <ligand>
        <name>GTP</name>
        <dbReference type="ChEBI" id="CHEBI:37565"/>
    </ligand>
</feature>
<feature type="binding site" evidence="8">
    <location>
        <begin position="192"/>
        <end position="196"/>
    </location>
    <ligand>
        <name>GTP</name>
        <dbReference type="ChEBI" id="CHEBI:37565"/>
    </ligand>
</feature>
<feature type="domain" description="OBG-type G" evidence="10">
    <location>
        <begin position="161"/>
        <end position="330"/>
    </location>
</feature>
<evidence type="ECO:0000256" key="4">
    <source>
        <dbReference type="ARBA" id="ARBA00022741"/>
    </source>
</evidence>
<dbReference type="GO" id="GO:0005525">
    <property type="term" value="F:GTP binding"/>
    <property type="evidence" value="ECO:0007669"/>
    <property type="project" value="UniProtKB-UniRule"/>
</dbReference>
<protein>
    <recommendedName>
        <fullName evidence="8">GTPase Obg</fullName>
        <ecNumber evidence="8">3.6.5.-</ecNumber>
    </recommendedName>
    <alternativeName>
        <fullName evidence="8">GTP-binding protein Obg</fullName>
    </alternativeName>
</protein>
<dbReference type="InterPro" id="IPR006074">
    <property type="entry name" value="GTP1-OBG_CS"/>
</dbReference>
<comment type="similarity">
    <text evidence="1 8">Belongs to the TRAFAC class OBG-HflX-like GTPase superfamily. OBG GTPase family.</text>
</comment>
<evidence type="ECO:0000256" key="8">
    <source>
        <dbReference type="HAMAP-Rule" id="MF_01454"/>
    </source>
</evidence>
<keyword evidence="4 8" id="KW-0547">Nucleotide-binding</keyword>
<comment type="subcellular location">
    <subcellularLocation>
        <location evidence="8">Cytoplasm</location>
    </subcellularLocation>
</comment>
<dbReference type="Proteomes" id="UP000187408">
    <property type="component" value="Unassembled WGS sequence"/>
</dbReference>
<feature type="binding site" evidence="8">
    <location>
        <begin position="311"/>
        <end position="313"/>
    </location>
    <ligand>
        <name>GTP</name>
        <dbReference type="ChEBI" id="CHEBI:37565"/>
    </ligand>
</feature>
<dbReference type="Gene3D" id="2.70.210.12">
    <property type="entry name" value="GTP1/OBG domain"/>
    <property type="match status" value="1"/>
</dbReference>
<dbReference type="EC" id="3.6.5.-" evidence="8"/>
<dbReference type="PANTHER" id="PTHR11702:SF31">
    <property type="entry name" value="MITOCHONDRIAL RIBOSOME-ASSOCIATED GTPASE 2"/>
    <property type="match status" value="1"/>
</dbReference>